<dbReference type="AlphaFoldDB" id="C5LEE6"/>
<dbReference type="InParanoid" id="C5LEE6"/>
<organism evidence="2">
    <name type="scientific">Perkinsus marinus (strain ATCC 50983 / TXsc)</name>
    <dbReference type="NCBI Taxonomy" id="423536"/>
    <lineage>
        <taxon>Eukaryota</taxon>
        <taxon>Sar</taxon>
        <taxon>Alveolata</taxon>
        <taxon>Perkinsozoa</taxon>
        <taxon>Perkinsea</taxon>
        <taxon>Perkinsida</taxon>
        <taxon>Perkinsidae</taxon>
        <taxon>Perkinsus</taxon>
    </lineage>
</organism>
<name>C5LEE6_PERM5</name>
<accession>C5LEE6</accession>
<dbReference type="RefSeq" id="XP_002773081.1">
    <property type="nucleotide sequence ID" value="XM_002773035.1"/>
</dbReference>
<feature type="non-terminal residue" evidence="1">
    <location>
        <position position="54"/>
    </location>
</feature>
<dbReference type="EMBL" id="GG681231">
    <property type="protein sequence ID" value="EER04897.1"/>
    <property type="molecule type" value="Genomic_DNA"/>
</dbReference>
<dbReference type="GeneID" id="9050402"/>
<protein>
    <submittedName>
        <fullName evidence="1">Uncharacterized protein</fullName>
    </submittedName>
</protein>
<sequence>MNTKHKFPYTKTDTWTFSYVCPDRGWHTLLDTRFVNRRDGYLSSDGTLVIRASV</sequence>
<keyword evidence="2" id="KW-1185">Reference proteome</keyword>
<proteinExistence type="predicted"/>
<dbReference type="Proteomes" id="UP000007800">
    <property type="component" value="Unassembled WGS sequence"/>
</dbReference>
<evidence type="ECO:0000313" key="2">
    <source>
        <dbReference type="Proteomes" id="UP000007800"/>
    </source>
</evidence>
<evidence type="ECO:0000313" key="1">
    <source>
        <dbReference type="EMBL" id="EER04897.1"/>
    </source>
</evidence>
<gene>
    <name evidence="1" type="ORF">Pmar_PMAR007752</name>
</gene>
<reference evidence="1 2" key="1">
    <citation type="submission" date="2008-07" db="EMBL/GenBank/DDBJ databases">
        <authorList>
            <person name="El-Sayed N."/>
            <person name="Caler E."/>
            <person name="Inman J."/>
            <person name="Amedeo P."/>
            <person name="Hass B."/>
            <person name="Wortman J."/>
        </authorList>
    </citation>
    <scope>NUCLEOTIDE SEQUENCE [LARGE SCALE GENOMIC DNA]</scope>
    <source>
        <strain evidence="2">ATCC 50983 / TXsc</strain>
    </source>
</reference>